<protein>
    <submittedName>
        <fullName evidence="2">Uncharacterized protein</fullName>
    </submittedName>
</protein>
<dbReference type="Proteomes" id="UP000187609">
    <property type="component" value="Unassembled WGS sequence"/>
</dbReference>
<reference evidence="2" key="1">
    <citation type="submission" date="2016-11" db="EMBL/GenBank/DDBJ databases">
        <title>The genome of Nicotiana attenuata.</title>
        <authorList>
            <person name="Xu S."/>
            <person name="Brockmoeller T."/>
            <person name="Gaquerel E."/>
            <person name="Navarro A."/>
            <person name="Kuhl H."/>
            <person name="Gase K."/>
            <person name="Ling Z."/>
            <person name="Zhou W."/>
            <person name="Kreitzer C."/>
            <person name="Stanke M."/>
            <person name="Tang H."/>
            <person name="Lyons E."/>
            <person name="Pandey P."/>
            <person name="Pandey S.P."/>
            <person name="Timmermann B."/>
            <person name="Baldwin I.T."/>
        </authorList>
    </citation>
    <scope>NUCLEOTIDE SEQUENCE [LARGE SCALE GENOMIC DNA]</scope>
    <source>
        <strain evidence="2">UT</strain>
    </source>
</reference>
<sequence length="94" mass="10707">MFLASDLSSSESELDNILDEDDSNVNEELTSLRHEIRNKKKQKKQRKKPTPTEEIILGEAGIDKGFEDIGRPSKEDRFAGKLGGDEDYYTIFDI</sequence>
<feature type="region of interest" description="Disordered" evidence="1">
    <location>
        <begin position="1"/>
        <end position="53"/>
    </location>
</feature>
<evidence type="ECO:0000313" key="2">
    <source>
        <dbReference type="EMBL" id="OIT36934.1"/>
    </source>
</evidence>
<gene>
    <name evidence="2" type="ORF">A4A49_35021</name>
</gene>
<dbReference type="EMBL" id="MJEQ01000373">
    <property type="protein sequence ID" value="OIT36934.1"/>
    <property type="molecule type" value="Genomic_DNA"/>
</dbReference>
<keyword evidence="3" id="KW-1185">Reference proteome</keyword>
<dbReference type="Gramene" id="OIT36934">
    <property type="protein sequence ID" value="OIT36934"/>
    <property type="gene ID" value="A4A49_35021"/>
</dbReference>
<comment type="caution">
    <text evidence="2">The sequence shown here is derived from an EMBL/GenBank/DDBJ whole genome shotgun (WGS) entry which is preliminary data.</text>
</comment>
<proteinExistence type="predicted"/>
<organism evidence="2 3">
    <name type="scientific">Nicotiana attenuata</name>
    <name type="common">Coyote tobacco</name>
    <dbReference type="NCBI Taxonomy" id="49451"/>
    <lineage>
        <taxon>Eukaryota</taxon>
        <taxon>Viridiplantae</taxon>
        <taxon>Streptophyta</taxon>
        <taxon>Embryophyta</taxon>
        <taxon>Tracheophyta</taxon>
        <taxon>Spermatophyta</taxon>
        <taxon>Magnoliopsida</taxon>
        <taxon>eudicotyledons</taxon>
        <taxon>Gunneridae</taxon>
        <taxon>Pentapetalae</taxon>
        <taxon>asterids</taxon>
        <taxon>lamiids</taxon>
        <taxon>Solanales</taxon>
        <taxon>Solanaceae</taxon>
        <taxon>Nicotianoideae</taxon>
        <taxon>Nicotianeae</taxon>
        <taxon>Nicotiana</taxon>
    </lineage>
</organism>
<feature type="compositionally biased region" description="Low complexity" evidence="1">
    <location>
        <begin position="1"/>
        <end position="11"/>
    </location>
</feature>
<evidence type="ECO:0000256" key="1">
    <source>
        <dbReference type="SAM" id="MobiDB-lite"/>
    </source>
</evidence>
<accession>A0A314L7S1</accession>
<name>A0A314L7S1_NICAT</name>
<feature type="compositionally biased region" description="Basic residues" evidence="1">
    <location>
        <begin position="36"/>
        <end position="49"/>
    </location>
</feature>
<evidence type="ECO:0000313" key="3">
    <source>
        <dbReference type="Proteomes" id="UP000187609"/>
    </source>
</evidence>
<dbReference type="AlphaFoldDB" id="A0A314L7S1"/>
<feature type="compositionally biased region" description="Acidic residues" evidence="1">
    <location>
        <begin position="12"/>
        <end position="25"/>
    </location>
</feature>